<dbReference type="GO" id="GO:0044208">
    <property type="term" value="P:'de novo' AMP biosynthetic process"/>
    <property type="evidence" value="ECO:0007669"/>
    <property type="project" value="UniProtKB-UniPathway"/>
</dbReference>
<evidence type="ECO:0000256" key="5">
    <source>
        <dbReference type="ARBA" id="ARBA00017058"/>
    </source>
</evidence>
<dbReference type="GO" id="GO:0004018">
    <property type="term" value="F:N6-(1,2-dicarboxyethyl)AMP AMP-lyase (fumarate-forming) activity"/>
    <property type="evidence" value="ECO:0007669"/>
    <property type="project" value="UniProtKB-UniRule"/>
</dbReference>
<dbReference type="SMART" id="SM00998">
    <property type="entry name" value="ADSL_C"/>
    <property type="match status" value="1"/>
</dbReference>
<dbReference type="InterPro" id="IPR008948">
    <property type="entry name" value="L-Aspartase-like"/>
</dbReference>
<name>E3T6M5_9BACT</name>
<evidence type="ECO:0000256" key="8">
    <source>
        <dbReference type="ARBA" id="ARBA00024477"/>
    </source>
</evidence>
<evidence type="ECO:0000256" key="4">
    <source>
        <dbReference type="ARBA" id="ARBA00012339"/>
    </source>
</evidence>
<comment type="pathway">
    <text evidence="2 12">Purine metabolism; AMP biosynthesis via de novo pathway; AMP from IMP: step 2/2.</text>
</comment>
<evidence type="ECO:0000256" key="2">
    <source>
        <dbReference type="ARBA" id="ARBA00004734"/>
    </source>
</evidence>
<evidence type="ECO:0000256" key="9">
    <source>
        <dbReference type="ARBA" id="ARBA00030717"/>
    </source>
</evidence>
<dbReference type="UniPathway" id="UPA00074">
    <property type="reaction ID" value="UER00132"/>
</dbReference>
<evidence type="ECO:0000313" key="14">
    <source>
        <dbReference type="EMBL" id="ADC35968.1"/>
    </source>
</evidence>
<protein>
    <recommendedName>
        <fullName evidence="5 11">Adenylosuccinate lyase</fullName>
        <shortName evidence="12">ASL</shortName>
        <ecNumber evidence="4 11">4.3.2.2</ecNumber>
    </recommendedName>
    <alternativeName>
        <fullName evidence="9 12">Adenylosuccinase</fullName>
    </alternativeName>
</protein>
<comment type="catalytic activity">
    <reaction evidence="8">
        <text>(2S)-2-[5-amino-1-(5-phospho-beta-D-ribosyl)imidazole-4-carboxamido]succinate = 5-amino-1-(5-phospho-beta-D-ribosyl)imidazole-4-carboxamide + fumarate</text>
        <dbReference type="Rhea" id="RHEA:23920"/>
        <dbReference type="ChEBI" id="CHEBI:29806"/>
        <dbReference type="ChEBI" id="CHEBI:58443"/>
        <dbReference type="ChEBI" id="CHEBI:58475"/>
        <dbReference type="EC" id="4.3.2.2"/>
    </reaction>
    <physiologicalReaction direction="left-to-right" evidence="8">
        <dbReference type="Rhea" id="RHEA:23921"/>
    </physiologicalReaction>
</comment>
<proteinExistence type="inferred from homology"/>
<evidence type="ECO:0000256" key="12">
    <source>
        <dbReference type="RuleBase" id="RU361172"/>
    </source>
</evidence>
<dbReference type="UniPathway" id="UPA00075">
    <property type="reaction ID" value="UER00336"/>
</dbReference>
<evidence type="ECO:0000256" key="10">
    <source>
        <dbReference type="ARBA" id="ARBA00049115"/>
    </source>
</evidence>
<dbReference type="Gene3D" id="1.10.275.10">
    <property type="entry name" value="Fumarase/aspartase (N-terminal domain)"/>
    <property type="match status" value="1"/>
</dbReference>
<keyword evidence="7 12" id="KW-0456">Lyase</keyword>
<dbReference type="FunFam" id="1.20.200.10:FF:000008">
    <property type="entry name" value="Adenylosuccinate lyase"/>
    <property type="match status" value="1"/>
</dbReference>
<dbReference type="InterPro" id="IPR022761">
    <property type="entry name" value="Fumarate_lyase_N"/>
</dbReference>
<evidence type="ECO:0000256" key="11">
    <source>
        <dbReference type="NCBIfam" id="TIGR00928"/>
    </source>
</evidence>
<dbReference type="GO" id="GO:0006189">
    <property type="term" value="P:'de novo' IMP biosynthetic process"/>
    <property type="evidence" value="ECO:0007669"/>
    <property type="project" value="UniProtKB-UniPathway"/>
</dbReference>
<dbReference type="Pfam" id="PF00206">
    <property type="entry name" value="Lyase_1"/>
    <property type="match status" value="1"/>
</dbReference>
<dbReference type="InterPro" id="IPR004769">
    <property type="entry name" value="Pur_lyase"/>
</dbReference>
<dbReference type="NCBIfam" id="TIGR00928">
    <property type="entry name" value="purB"/>
    <property type="match status" value="1"/>
</dbReference>
<dbReference type="EC" id="4.3.2.2" evidence="4 11"/>
<reference evidence="14" key="1">
    <citation type="submission" date="2009-12" db="EMBL/GenBank/DDBJ databases">
        <authorList>
            <person name="Kielak A."/>
            <person name="van Veen J.A."/>
            <person name="Kowalchuk G.A."/>
        </authorList>
    </citation>
    <scope>NUCLEOTIDE SEQUENCE</scope>
</reference>
<evidence type="ECO:0000259" key="13">
    <source>
        <dbReference type="SMART" id="SM00998"/>
    </source>
</evidence>
<dbReference type="CDD" id="cd01360">
    <property type="entry name" value="Adenylsuccinate_lyase_1"/>
    <property type="match status" value="1"/>
</dbReference>
<dbReference type="Pfam" id="PF10397">
    <property type="entry name" value="ADSL_C"/>
    <property type="match status" value="1"/>
</dbReference>
<keyword evidence="6 12" id="KW-0658">Purine biosynthesis</keyword>
<dbReference type="InterPro" id="IPR019468">
    <property type="entry name" value="AdenyloSucc_lyase_C"/>
</dbReference>
<accession>E3T6M5</accession>
<dbReference type="PRINTS" id="PR00145">
    <property type="entry name" value="ARGSUCLYASE"/>
</dbReference>
<dbReference type="EMBL" id="GU260706">
    <property type="protein sequence ID" value="ADC35968.1"/>
    <property type="molecule type" value="Genomic_DNA"/>
</dbReference>
<dbReference type="PANTHER" id="PTHR43172">
    <property type="entry name" value="ADENYLOSUCCINATE LYASE"/>
    <property type="match status" value="1"/>
</dbReference>
<organism evidence="14">
    <name type="scientific">uncultured bacterium 98</name>
    <dbReference type="NCBI Taxonomy" id="698395"/>
    <lineage>
        <taxon>Bacteria</taxon>
        <taxon>environmental samples</taxon>
    </lineage>
</organism>
<dbReference type="AlphaFoldDB" id="E3T6M5"/>
<dbReference type="InterPro" id="IPR000362">
    <property type="entry name" value="Fumarate_lyase_fam"/>
</dbReference>
<reference evidence="14" key="2">
    <citation type="journal article" date="2010" name="Appl. Environ. Microbiol.">
        <title>Comparative analysis of acidobacterial genomic fragments from terrestrial and aquatic metagenomic libraries, with emphasis on acidobacteria subdivision 6.</title>
        <authorList>
            <person name="Kielak A.M."/>
            <person name="van Veen J.A."/>
            <person name="Kowalchuk G.A."/>
        </authorList>
    </citation>
    <scope>NUCLEOTIDE SEQUENCE</scope>
</reference>
<evidence type="ECO:0000256" key="3">
    <source>
        <dbReference type="ARBA" id="ARBA00008273"/>
    </source>
</evidence>
<dbReference type="PANTHER" id="PTHR43172:SF1">
    <property type="entry name" value="ADENYLOSUCCINATE LYASE"/>
    <property type="match status" value="1"/>
</dbReference>
<comment type="similarity">
    <text evidence="3 12">Belongs to the lyase 1 family. Adenylosuccinate lyase subfamily.</text>
</comment>
<evidence type="ECO:0000256" key="1">
    <source>
        <dbReference type="ARBA" id="ARBA00004706"/>
    </source>
</evidence>
<dbReference type="GO" id="GO:0070626">
    <property type="term" value="F:(S)-2-(5-amino-1-(5-phospho-D-ribosyl)imidazole-4-carboxamido) succinate lyase (fumarate-forming) activity"/>
    <property type="evidence" value="ECO:0007669"/>
    <property type="project" value="TreeGrafter"/>
</dbReference>
<comment type="catalytic activity">
    <reaction evidence="10">
        <text>N(6)-(1,2-dicarboxyethyl)-AMP = fumarate + AMP</text>
        <dbReference type="Rhea" id="RHEA:16853"/>
        <dbReference type="ChEBI" id="CHEBI:29806"/>
        <dbReference type="ChEBI" id="CHEBI:57567"/>
        <dbReference type="ChEBI" id="CHEBI:456215"/>
        <dbReference type="EC" id="4.3.2.2"/>
    </reaction>
    <physiologicalReaction direction="left-to-right" evidence="10">
        <dbReference type="Rhea" id="RHEA:16854"/>
    </physiologicalReaction>
</comment>
<dbReference type="FunFam" id="1.10.40.30:FF:000007">
    <property type="entry name" value="Adenylosuccinate lyase"/>
    <property type="match status" value="1"/>
</dbReference>
<evidence type="ECO:0000256" key="6">
    <source>
        <dbReference type="ARBA" id="ARBA00022755"/>
    </source>
</evidence>
<dbReference type="InterPro" id="IPR024083">
    <property type="entry name" value="Fumarase/histidase_N"/>
</dbReference>
<dbReference type="InterPro" id="IPR020557">
    <property type="entry name" value="Fumarate_lyase_CS"/>
</dbReference>
<dbReference type="GO" id="GO:0005829">
    <property type="term" value="C:cytosol"/>
    <property type="evidence" value="ECO:0007669"/>
    <property type="project" value="TreeGrafter"/>
</dbReference>
<comment type="pathway">
    <text evidence="1 12">Purine metabolism; IMP biosynthesis via de novo pathway; 5-amino-1-(5-phospho-D-ribosyl)imidazole-4-carboxamide from 5-amino-1-(5-phospho-D-ribosyl)imidazole-4-carboxylate: step 2/2.</text>
</comment>
<dbReference type="Gene3D" id="1.20.200.10">
    <property type="entry name" value="Fumarase/aspartase (Central domain)"/>
    <property type="match status" value="1"/>
</dbReference>
<evidence type="ECO:0000256" key="7">
    <source>
        <dbReference type="ARBA" id="ARBA00023239"/>
    </source>
</evidence>
<dbReference type="Gene3D" id="1.10.40.30">
    <property type="entry name" value="Fumarase/aspartase (C-terminal domain)"/>
    <property type="match status" value="1"/>
</dbReference>
<dbReference type="SUPFAM" id="SSF48557">
    <property type="entry name" value="L-aspartase-like"/>
    <property type="match status" value="1"/>
</dbReference>
<dbReference type="PROSITE" id="PS00163">
    <property type="entry name" value="FUMARATE_LYASES"/>
    <property type="match status" value="1"/>
</dbReference>
<dbReference type="PRINTS" id="PR00149">
    <property type="entry name" value="FUMRATELYASE"/>
</dbReference>
<feature type="domain" description="Adenylosuccinate lyase C-terminal" evidence="13">
    <location>
        <begin position="349"/>
        <end position="429"/>
    </location>
</feature>
<sequence length="451" mass="50242">MIERYTNPEIGRIWSDQRRYETWLQVELAAADAMAEAGIIPADAARELRARAAFSIERIEEIERTTQHDVIAFTTAVAEHAGPSARWLHFGLTSSDVIDTAQALQMREACDVILKDLAALAQAVRARAEEHRRTPMIGRTHGVHAEPMTFGLKLAMWYAELGRDVTRVTRAREIVSVGKLSGAVGTFAHLPPAIEAEVCRRLGLRPASVASQVIQRDRHAELIATLAITGSSLEKVALEIRGLQKTEIGEVEEPFAQGQKGSSAMPHKRNPIGSEQIVGLARLLRGNAVAAMENNALWHERDISHSSVERVILPDTFIVLDHMLRRLTRIVQGMVVYPDRMKENLARSRGVVFSGTVLLELARRGVSREQAYEWVQRHAMRSFHEQRDFKTLLLGDPEVTAVLPPSEIERAFDLDEQLRHVDDIFERVFHDSAESVVGAGVAHSDSRGGRL</sequence>